<dbReference type="InterPro" id="IPR000725">
    <property type="entry name" value="Olfact_rcpt"/>
</dbReference>
<evidence type="ECO:0000256" key="8">
    <source>
        <dbReference type="ARBA" id="ARBA00023136"/>
    </source>
</evidence>
<keyword evidence="10 13" id="KW-0675">Receptor</keyword>
<gene>
    <name evidence="17" type="primary">LOC116221911</name>
</gene>
<dbReference type="InterPro" id="IPR052921">
    <property type="entry name" value="GPCR1_Superfamily_Member"/>
</dbReference>
<dbReference type="KEGG" id="char:116221911"/>
<comment type="similarity">
    <text evidence="13">Belongs to the G-protein coupled receptor 1 family.</text>
</comment>
<reference evidence="17" key="1">
    <citation type="submission" date="2025-08" db="UniProtKB">
        <authorList>
            <consortium name="RefSeq"/>
        </authorList>
    </citation>
    <scope>IDENTIFICATION</scope>
</reference>
<feature type="transmembrane region" description="Helical" evidence="14">
    <location>
        <begin position="206"/>
        <end position="230"/>
    </location>
</feature>
<keyword evidence="7 13" id="KW-0297">G-protein coupled receptor</keyword>
<feature type="transmembrane region" description="Helical" evidence="14">
    <location>
        <begin position="100"/>
        <end position="122"/>
    </location>
</feature>
<dbReference type="PRINTS" id="PR00237">
    <property type="entry name" value="GPCRRHODOPSN"/>
</dbReference>
<evidence type="ECO:0000256" key="12">
    <source>
        <dbReference type="ARBA" id="ARBA00023224"/>
    </source>
</evidence>
<dbReference type="PROSITE" id="PS50262">
    <property type="entry name" value="G_PROTEIN_RECEP_F1_2"/>
    <property type="match status" value="1"/>
</dbReference>
<comment type="subcellular location">
    <subcellularLocation>
        <location evidence="1 14">Cell membrane</location>
        <topology evidence="1 14">Multi-pass membrane protein</topology>
    </subcellularLocation>
</comment>
<evidence type="ECO:0000256" key="10">
    <source>
        <dbReference type="ARBA" id="ARBA00023170"/>
    </source>
</evidence>
<evidence type="ECO:0000256" key="9">
    <source>
        <dbReference type="ARBA" id="ARBA00023157"/>
    </source>
</evidence>
<evidence type="ECO:0000259" key="15">
    <source>
        <dbReference type="PROSITE" id="PS50262"/>
    </source>
</evidence>
<dbReference type="GO" id="GO:0004930">
    <property type="term" value="F:G protein-coupled receptor activity"/>
    <property type="evidence" value="ECO:0007669"/>
    <property type="project" value="UniProtKB-KW"/>
</dbReference>
<evidence type="ECO:0000256" key="11">
    <source>
        <dbReference type="ARBA" id="ARBA00023180"/>
    </source>
</evidence>
<dbReference type="Pfam" id="PF13853">
    <property type="entry name" value="7tm_4"/>
    <property type="match status" value="1"/>
</dbReference>
<dbReference type="Proteomes" id="UP000515152">
    <property type="component" value="Chromosome 9"/>
</dbReference>
<evidence type="ECO:0000256" key="6">
    <source>
        <dbReference type="ARBA" id="ARBA00022989"/>
    </source>
</evidence>
<feature type="transmembrane region" description="Helical" evidence="14">
    <location>
        <begin position="62"/>
        <end position="80"/>
    </location>
</feature>
<sequence length="330" mass="37320">MENSFLNKTFSFDLQMASFDIPPSAVYPIFITGILVYFFSVLSNVTILLLIATQRSLHKPMFYILFSLPLNDLIGITAMFPRVLVDIVTRKHTVYYPLCVLQAFLIHMSGGGTLFILAAMAFDRYIAICKPLRYHSIMTPLTVAGILLLAWGLDFAIILVLFLLQARVRRCRNVIMTVYCSNVSLLNLSCGEDVTINNIYGLSISVFVHIVTMTIQLFSYIQILLTCVLNKQSNVKTKALNTCLAQIIVFLIFEITCLFTLIAYRLPNISTSARNACGMMILLILPVVNPVIYGMKTKDIRITFLQVIKKSFYQHNHVSCLNYKHMGLVK</sequence>
<dbReference type="FunFam" id="1.20.1070.10:FF:000024">
    <property type="entry name" value="Olfactory receptor"/>
    <property type="match status" value="1"/>
</dbReference>
<dbReference type="PANTHER" id="PTHR26451">
    <property type="entry name" value="G_PROTEIN_RECEP_F1_2 DOMAIN-CONTAINING PROTEIN"/>
    <property type="match status" value="1"/>
</dbReference>
<feature type="transmembrane region" description="Helical" evidence="14">
    <location>
        <begin position="242"/>
        <end position="266"/>
    </location>
</feature>
<keyword evidence="8 14" id="KW-0472">Membrane</keyword>
<dbReference type="PANTHER" id="PTHR26451:SF881">
    <property type="entry name" value="ODORANT RECEPTOR-RELATED"/>
    <property type="match status" value="1"/>
</dbReference>
<dbReference type="Gene3D" id="1.20.1070.10">
    <property type="entry name" value="Rhodopsin 7-helix transmembrane proteins"/>
    <property type="match status" value="1"/>
</dbReference>
<keyword evidence="9" id="KW-1015">Disulfide bond</keyword>
<feature type="transmembrane region" description="Helical" evidence="14">
    <location>
        <begin position="25"/>
        <end position="50"/>
    </location>
</feature>
<evidence type="ECO:0000313" key="17">
    <source>
        <dbReference type="RefSeq" id="XP_031429958.1"/>
    </source>
</evidence>
<dbReference type="GO" id="GO:0004984">
    <property type="term" value="F:olfactory receptor activity"/>
    <property type="evidence" value="ECO:0007669"/>
    <property type="project" value="InterPro"/>
</dbReference>
<keyword evidence="2 14" id="KW-1003">Cell membrane</keyword>
<dbReference type="SUPFAM" id="SSF81321">
    <property type="entry name" value="Family A G protein-coupled receptor-like"/>
    <property type="match status" value="1"/>
</dbReference>
<keyword evidence="3 14" id="KW-0716">Sensory transduction</keyword>
<dbReference type="GO" id="GO:0005886">
    <property type="term" value="C:plasma membrane"/>
    <property type="evidence" value="ECO:0007669"/>
    <property type="project" value="UniProtKB-SubCell"/>
</dbReference>
<keyword evidence="11" id="KW-0325">Glycoprotein</keyword>
<accession>A0A6P8FP67</accession>
<keyword evidence="5 14" id="KW-0552">Olfaction</keyword>
<dbReference type="PRINTS" id="PR00245">
    <property type="entry name" value="OLFACTORYR"/>
</dbReference>
<dbReference type="PROSITE" id="PS00237">
    <property type="entry name" value="G_PROTEIN_RECEP_F1_1"/>
    <property type="match status" value="1"/>
</dbReference>
<keyword evidence="4 13" id="KW-0812">Transmembrane</keyword>
<keyword evidence="6 14" id="KW-1133">Transmembrane helix</keyword>
<protein>
    <recommendedName>
        <fullName evidence="14">Olfactory receptor</fullName>
    </recommendedName>
</protein>
<evidence type="ECO:0000256" key="5">
    <source>
        <dbReference type="ARBA" id="ARBA00022725"/>
    </source>
</evidence>
<evidence type="ECO:0000313" key="16">
    <source>
        <dbReference type="Proteomes" id="UP000515152"/>
    </source>
</evidence>
<organism evidence="16 17">
    <name type="scientific">Clupea harengus</name>
    <name type="common">Atlantic herring</name>
    <dbReference type="NCBI Taxonomy" id="7950"/>
    <lineage>
        <taxon>Eukaryota</taxon>
        <taxon>Metazoa</taxon>
        <taxon>Chordata</taxon>
        <taxon>Craniata</taxon>
        <taxon>Vertebrata</taxon>
        <taxon>Euteleostomi</taxon>
        <taxon>Actinopterygii</taxon>
        <taxon>Neopterygii</taxon>
        <taxon>Teleostei</taxon>
        <taxon>Clupei</taxon>
        <taxon>Clupeiformes</taxon>
        <taxon>Clupeoidei</taxon>
        <taxon>Clupeidae</taxon>
        <taxon>Clupea</taxon>
    </lineage>
</organism>
<evidence type="ECO:0000256" key="13">
    <source>
        <dbReference type="RuleBase" id="RU000688"/>
    </source>
</evidence>
<evidence type="ECO:0000256" key="4">
    <source>
        <dbReference type="ARBA" id="ARBA00022692"/>
    </source>
</evidence>
<feature type="transmembrane region" description="Helical" evidence="14">
    <location>
        <begin position="143"/>
        <end position="164"/>
    </location>
</feature>
<dbReference type="InterPro" id="IPR000276">
    <property type="entry name" value="GPCR_Rhodpsn"/>
</dbReference>
<keyword evidence="12 13" id="KW-0807">Transducer</keyword>
<feature type="domain" description="G-protein coupled receptors family 1 profile" evidence="15">
    <location>
        <begin position="43"/>
        <end position="293"/>
    </location>
</feature>
<feature type="transmembrane region" description="Helical" evidence="14">
    <location>
        <begin position="272"/>
        <end position="292"/>
    </location>
</feature>
<dbReference type="AlphaFoldDB" id="A0A6P8FP67"/>
<proteinExistence type="inferred from homology"/>
<evidence type="ECO:0000256" key="2">
    <source>
        <dbReference type="ARBA" id="ARBA00022475"/>
    </source>
</evidence>
<evidence type="ECO:0000256" key="3">
    <source>
        <dbReference type="ARBA" id="ARBA00022606"/>
    </source>
</evidence>
<dbReference type="OrthoDB" id="10254436at2759"/>
<keyword evidence="16" id="KW-1185">Reference proteome</keyword>
<evidence type="ECO:0000256" key="14">
    <source>
        <dbReference type="RuleBase" id="RU363047"/>
    </source>
</evidence>
<evidence type="ECO:0000256" key="7">
    <source>
        <dbReference type="ARBA" id="ARBA00023040"/>
    </source>
</evidence>
<dbReference type="RefSeq" id="XP_031429958.1">
    <property type="nucleotide sequence ID" value="XM_031574098.1"/>
</dbReference>
<evidence type="ECO:0000256" key="1">
    <source>
        <dbReference type="ARBA" id="ARBA00004651"/>
    </source>
</evidence>
<name>A0A6P8FP67_CLUHA</name>
<dbReference type="InterPro" id="IPR017452">
    <property type="entry name" value="GPCR_Rhodpsn_7TM"/>
</dbReference>
<dbReference type="GO" id="GO:0005549">
    <property type="term" value="F:odorant binding"/>
    <property type="evidence" value="ECO:0007669"/>
    <property type="project" value="TreeGrafter"/>
</dbReference>
<dbReference type="GeneID" id="116221911"/>